<name>A0ABS4GN06_9BACL</name>
<feature type="transmembrane region" description="Helical" evidence="8">
    <location>
        <begin position="58"/>
        <end position="80"/>
    </location>
</feature>
<dbReference type="PROSITE" id="PS50855">
    <property type="entry name" value="COX1"/>
    <property type="match status" value="1"/>
</dbReference>
<comment type="similarity">
    <text evidence="7">Belongs to the heme-copper respiratory oxidase family.</text>
</comment>
<dbReference type="RefSeq" id="WP_209809738.1">
    <property type="nucleotide sequence ID" value="NZ_JAGGKT010000003.1"/>
</dbReference>
<feature type="transmembrane region" description="Helical" evidence="8">
    <location>
        <begin position="16"/>
        <end position="38"/>
    </location>
</feature>
<keyword evidence="5 8" id="KW-1133">Transmembrane helix</keyword>
<comment type="subcellular location">
    <subcellularLocation>
        <location evidence="1">Membrane</location>
        <topology evidence="1">Multi-pass membrane protein</topology>
    </subcellularLocation>
</comment>
<dbReference type="InterPro" id="IPR023615">
    <property type="entry name" value="Cyt_c_Oxase_su1_BS"/>
</dbReference>
<evidence type="ECO:0000256" key="5">
    <source>
        <dbReference type="ARBA" id="ARBA00022989"/>
    </source>
</evidence>
<feature type="transmembrane region" description="Helical" evidence="8">
    <location>
        <begin position="217"/>
        <end position="239"/>
    </location>
</feature>
<dbReference type="InterPro" id="IPR000883">
    <property type="entry name" value="Cyt_C_Oxase_1"/>
</dbReference>
<keyword evidence="11" id="KW-1185">Reference proteome</keyword>
<dbReference type="CDD" id="cd01660">
    <property type="entry name" value="ba3-like_Oxidase_I"/>
    <property type="match status" value="1"/>
</dbReference>
<comment type="caution">
    <text evidence="10">The sequence shown here is derived from an EMBL/GenBank/DDBJ whole genome shotgun (WGS) entry which is preliminary data.</text>
</comment>
<dbReference type="PRINTS" id="PR01165">
    <property type="entry name" value="CYCOXIDASEI"/>
</dbReference>
<keyword evidence="7" id="KW-0408">Iron</keyword>
<keyword evidence="7" id="KW-0479">Metal-binding</keyword>
<keyword evidence="7" id="KW-0813">Transport</keyword>
<keyword evidence="4 7" id="KW-0249">Electron transport</keyword>
<dbReference type="Gene3D" id="1.20.210.10">
    <property type="entry name" value="Cytochrome c oxidase-like, subunit I domain"/>
    <property type="match status" value="1"/>
</dbReference>
<evidence type="ECO:0000256" key="1">
    <source>
        <dbReference type="ARBA" id="ARBA00004141"/>
    </source>
</evidence>
<evidence type="ECO:0000259" key="9">
    <source>
        <dbReference type="PROSITE" id="PS50855"/>
    </source>
</evidence>
<dbReference type="Proteomes" id="UP001519343">
    <property type="component" value="Unassembled WGS sequence"/>
</dbReference>
<proteinExistence type="inferred from homology"/>
<dbReference type="EMBL" id="JAGGKT010000003">
    <property type="protein sequence ID" value="MBP1931649.1"/>
    <property type="molecule type" value="Genomic_DNA"/>
</dbReference>
<dbReference type="InterPro" id="IPR033943">
    <property type="entry name" value="Ba3-like_Oxidase_I"/>
</dbReference>
<feature type="transmembrane region" description="Helical" evidence="8">
    <location>
        <begin position="414"/>
        <end position="433"/>
    </location>
</feature>
<evidence type="ECO:0000256" key="6">
    <source>
        <dbReference type="ARBA" id="ARBA00023136"/>
    </source>
</evidence>
<protein>
    <submittedName>
        <fullName evidence="10">Cytochrome c oxidase subunit 1</fullName>
    </submittedName>
</protein>
<dbReference type="PROSITE" id="PS00077">
    <property type="entry name" value="COX1_CUB"/>
    <property type="match status" value="1"/>
</dbReference>
<feature type="domain" description="Cytochrome oxidase subunit I profile" evidence="9">
    <location>
        <begin position="1"/>
        <end position="483"/>
    </location>
</feature>
<dbReference type="InterPro" id="IPR023616">
    <property type="entry name" value="Cyt_c_oxase-like_su1_dom"/>
</dbReference>
<keyword evidence="3 7" id="KW-0812">Transmembrane</keyword>
<keyword evidence="6 8" id="KW-0472">Membrane</keyword>
<feature type="transmembrane region" description="Helical" evidence="8">
    <location>
        <begin position="251"/>
        <end position="269"/>
    </location>
</feature>
<keyword evidence="7" id="KW-0349">Heme</keyword>
<evidence type="ECO:0000256" key="7">
    <source>
        <dbReference type="RuleBase" id="RU000370"/>
    </source>
</evidence>
<feature type="transmembrane region" description="Helical" evidence="8">
    <location>
        <begin position="334"/>
        <end position="353"/>
    </location>
</feature>
<dbReference type="PANTHER" id="PTHR10422:SF40">
    <property type="entry name" value="CYTOCHROME C OXIDASE SUBUNIT I"/>
    <property type="match status" value="1"/>
</dbReference>
<dbReference type="PANTHER" id="PTHR10422">
    <property type="entry name" value="CYTOCHROME C OXIDASE SUBUNIT 1"/>
    <property type="match status" value="1"/>
</dbReference>
<feature type="transmembrane region" description="Helical" evidence="8">
    <location>
        <begin position="134"/>
        <end position="157"/>
    </location>
</feature>
<feature type="transmembrane region" description="Helical" evidence="8">
    <location>
        <begin position="373"/>
        <end position="393"/>
    </location>
</feature>
<feature type="transmembrane region" description="Helical" evidence="8">
    <location>
        <begin position="453"/>
        <end position="483"/>
    </location>
</feature>
<evidence type="ECO:0000313" key="11">
    <source>
        <dbReference type="Proteomes" id="UP001519343"/>
    </source>
</evidence>
<dbReference type="SUPFAM" id="SSF81442">
    <property type="entry name" value="Cytochrome c oxidase subunit I-like"/>
    <property type="match status" value="1"/>
</dbReference>
<evidence type="ECO:0000256" key="4">
    <source>
        <dbReference type="ARBA" id="ARBA00022982"/>
    </source>
</evidence>
<feature type="transmembrane region" description="Helical" evidence="8">
    <location>
        <begin position="92"/>
        <end position="114"/>
    </location>
</feature>
<dbReference type="Pfam" id="PF00115">
    <property type="entry name" value="COX1"/>
    <property type="match status" value="1"/>
</dbReference>
<feature type="transmembrane region" description="Helical" evidence="8">
    <location>
        <begin position="169"/>
        <end position="197"/>
    </location>
</feature>
<evidence type="ECO:0000256" key="2">
    <source>
        <dbReference type="ARBA" id="ARBA00022660"/>
    </source>
</evidence>
<evidence type="ECO:0000256" key="8">
    <source>
        <dbReference type="SAM" id="Phobius"/>
    </source>
</evidence>
<evidence type="ECO:0000256" key="3">
    <source>
        <dbReference type="ARBA" id="ARBA00022692"/>
    </source>
</evidence>
<gene>
    <name evidence="10" type="ORF">J2Z37_001650</name>
</gene>
<feature type="transmembrane region" description="Helical" evidence="8">
    <location>
        <begin position="520"/>
        <end position="537"/>
    </location>
</feature>
<evidence type="ECO:0000313" key="10">
    <source>
        <dbReference type="EMBL" id="MBP1931649.1"/>
    </source>
</evidence>
<organism evidence="10 11">
    <name type="scientific">Ammoniphilus resinae</name>
    <dbReference type="NCBI Taxonomy" id="861532"/>
    <lineage>
        <taxon>Bacteria</taxon>
        <taxon>Bacillati</taxon>
        <taxon>Bacillota</taxon>
        <taxon>Bacilli</taxon>
        <taxon>Bacillales</taxon>
        <taxon>Paenibacillaceae</taxon>
        <taxon>Aneurinibacillus group</taxon>
        <taxon>Ammoniphilus</taxon>
    </lineage>
</organism>
<keyword evidence="2 7" id="KW-0679">Respiratory chain</keyword>
<feature type="transmembrane region" description="Helical" evidence="8">
    <location>
        <begin position="284"/>
        <end position="308"/>
    </location>
</feature>
<dbReference type="InterPro" id="IPR036927">
    <property type="entry name" value="Cyt_c_oxase-like_su1_sf"/>
</dbReference>
<accession>A0ABS4GN06</accession>
<reference evidence="10 11" key="1">
    <citation type="submission" date="2021-03" db="EMBL/GenBank/DDBJ databases">
        <title>Genomic Encyclopedia of Type Strains, Phase IV (KMG-IV): sequencing the most valuable type-strain genomes for metagenomic binning, comparative biology and taxonomic classification.</title>
        <authorList>
            <person name="Goeker M."/>
        </authorList>
    </citation>
    <scope>NUCLEOTIDE SEQUENCE [LARGE SCALE GENOMIC DNA]</scope>
    <source>
        <strain evidence="10 11">DSM 24738</strain>
    </source>
</reference>
<sequence>MNSVVKSPKDSKLSMSYLTVGFIAVFIGAICGLLQGLVRGGVIELPSFINYYQLLTAHGVLLALVFTTYFIYGLLFAGVSKTMGALSDKARSIGWIGFWVMTIGTICSTIMIILGEASVLYTFYAPLKAHPLYYIGLALVVVGSWIGGAAMLMHYSGWRKKNSGKLSPLFGYMTTATIILWIVCTIGVAISVLFQFIPWSFGWADRINVLLSRTLFWYFGHPLVYFWLLPAYIIWYVCIPKIIGGKVFSDSLARLSFVLFILFSIPVGFHHQLTESGIPEGWKFLQVVLTFMVITPSLMTAFSLFATFETTGREKGARGLFGWLKKLPYNDVRFFAPFMGMLFFIPGGAGGIVNASHQMNTVIHNTLWVVGHFHITVGTPVVLTFFGVTYWLVPYLTGRKLTPALNRAGMIQTILWSVGMFFMSTAMHILGLFGAPRRTAYSTYQDNPTALEWFHGFFAHYTTVALGGTILFIAAMMMVYLFFHLAFFAPKAENDIEATEFPIGEVAEHAYTTPRILENWKVWIGIVVVLILIAYTIPVTDMITHAPAGSPPIRTW</sequence>